<dbReference type="EMBL" id="QOKZ01000008">
    <property type="protein sequence ID" value="RMC32949.1"/>
    <property type="molecule type" value="Genomic_DNA"/>
</dbReference>
<sequence>MTLKTPQDIHDFWFSEDMRPFWFQKSEEIDRQIIQLFGATYEAAHAGRLDHWGGNARDALSLVIALDQFPRNMFRGSPRSFESNDLALTHARAALDRGFDQELDETARQFFYLPFMHSEELADQERSVKLYEALGNAHSLHFAREHRDIVARFGRFPHRNAVLGRENTKEETEFLKTHKGF</sequence>
<proteinExistence type="predicted"/>
<dbReference type="AlphaFoldDB" id="A0A3M0M5R6"/>
<organism evidence="1 2">
    <name type="scientific">Paracoccus alkanivorans</name>
    <dbReference type="NCBI Taxonomy" id="2116655"/>
    <lineage>
        <taxon>Bacteria</taxon>
        <taxon>Pseudomonadati</taxon>
        <taxon>Pseudomonadota</taxon>
        <taxon>Alphaproteobacteria</taxon>
        <taxon>Rhodobacterales</taxon>
        <taxon>Paracoccaceae</taxon>
        <taxon>Paracoccus</taxon>
    </lineage>
</organism>
<dbReference type="OrthoDB" id="7593450at2"/>
<dbReference type="Pfam" id="PF06041">
    <property type="entry name" value="DUF924"/>
    <property type="match status" value="1"/>
</dbReference>
<name>A0A3M0M5R6_9RHOB</name>
<dbReference type="SUPFAM" id="SSF48452">
    <property type="entry name" value="TPR-like"/>
    <property type="match status" value="1"/>
</dbReference>
<protein>
    <submittedName>
        <fullName evidence="1">DUF924 domain-containing protein</fullName>
    </submittedName>
</protein>
<accession>A0A3M0M5R6</accession>
<evidence type="ECO:0000313" key="2">
    <source>
        <dbReference type="Proteomes" id="UP000273516"/>
    </source>
</evidence>
<dbReference type="InterPro" id="IPR011990">
    <property type="entry name" value="TPR-like_helical_dom_sf"/>
</dbReference>
<dbReference type="Proteomes" id="UP000273516">
    <property type="component" value="Unassembled WGS sequence"/>
</dbReference>
<dbReference type="Gene3D" id="1.25.40.10">
    <property type="entry name" value="Tetratricopeptide repeat domain"/>
    <property type="match status" value="1"/>
</dbReference>
<keyword evidence="2" id="KW-1185">Reference proteome</keyword>
<gene>
    <name evidence="1" type="ORF">C9E81_18110</name>
</gene>
<dbReference type="InterPro" id="IPR010323">
    <property type="entry name" value="DUF924"/>
</dbReference>
<comment type="caution">
    <text evidence="1">The sequence shown here is derived from an EMBL/GenBank/DDBJ whole genome shotgun (WGS) entry which is preliminary data.</text>
</comment>
<dbReference type="RefSeq" id="WP_122113760.1">
    <property type="nucleotide sequence ID" value="NZ_QOKZ01000008.1"/>
</dbReference>
<dbReference type="Gene3D" id="1.20.58.320">
    <property type="entry name" value="TPR-like"/>
    <property type="match status" value="1"/>
</dbReference>
<reference evidence="1 2" key="1">
    <citation type="submission" date="2018-07" db="EMBL/GenBank/DDBJ databases">
        <authorList>
            <person name="Zhang Y."/>
            <person name="Wang L."/>
            <person name="Ma S."/>
        </authorList>
    </citation>
    <scope>NUCLEOTIDE SEQUENCE [LARGE SCALE GENOMIC DNA]</scope>
    <source>
        <strain evidence="1 2">4-2</strain>
    </source>
</reference>
<evidence type="ECO:0000313" key="1">
    <source>
        <dbReference type="EMBL" id="RMC32949.1"/>
    </source>
</evidence>